<dbReference type="Proteomes" id="UP000030746">
    <property type="component" value="Unassembled WGS sequence"/>
</dbReference>
<dbReference type="OMA" id="GWTSAYK"/>
<dbReference type="RefSeq" id="XP_009050613.1">
    <property type="nucleotide sequence ID" value="XM_009052365.1"/>
</dbReference>
<accession>V4AVF5</accession>
<dbReference type="KEGG" id="lgi:LOTGIDRAFT_231309"/>
<evidence type="ECO:0000313" key="2">
    <source>
        <dbReference type="Proteomes" id="UP000030746"/>
    </source>
</evidence>
<dbReference type="GeneID" id="20248547"/>
<organism evidence="1 2">
    <name type="scientific">Lottia gigantea</name>
    <name type="common">Giant owl limpet</name>
    <dbReference type="NCBI Taxonomy" id="225164"/>
    <lineage>
        <taxon>Eukaryota</taxon>
        <taxon>Metazoa</taxon>
        <taxon>Spiralia</taxon>
        <taxon>Lophotrochozoa</taxon>
        <taxon>Mollusca</taxon>
        <taxon>Gastropoda</taxon>
        <taxon>Patellogastropoda</taxon>
        <taxon>Lottioidea</taxon>
        <taxon>Lottiidae</taxon>
        <taxon>Lottia</taxon>
    </lineage>
</organism>
<dbReference type="OrthoDB" id="155976at2759"/>
<dbReference type="Pfam" id="PF02089">
    <property type="entry name" value="Palm_thioest"/>
    <property type="match status" value="1"/>
</dbReference>
<name>V4AVF5_LOTGI</name>
<dbReference type="EMBL" id="KB201205">
    <property type="protein sequence ID" value="ESO98995.1"/>
    <property type="molecule type" value="Genomic_DNA"/>
</dbReference>
<dbReference type="SUPFAM" id="SSF53474">
    <property type="entry name" value="alpha/beta-Hydrolases"/>
    <property type="match status" value="1"/>
</dbReference>
<reference evidence="1 2" key="1">
    <citation type="journal article" date="2013" name="Nature">
        <title>Insights into bilaterian evolution from three spiralian genomes.</title>
        <authorList>
            <person name="Simakov O."/>
            <person name="Marletaz F."/>
            <person name="Cho S.J."/>
            <person name="Edsinger-Gonzales E."/>
            <person name="Havlak P."/>
            <person name="Hellsten U."/>
            <person name="Kuo D.H."/>
            <person name="Larsson T."/>
            <person name="Lv J."/>
            <person name="Arendt D."/>
            <person name="Savage R."/>
            <person name="Osoegawa K."/>
            <person name="de Jong P."/>
            <person name="Grimwood J."/>
            <person name="Chapman J.A."/>
            <person name="Shapiro H."/>
            <person name="Aerts A."/>
            <person name="Otillar R.P."/>
            <person name="Terry A.Y."/>
            <person name="Boore J.L."/>
            <person name="Grigoriev I.V."/>
            <person name="Lindberg D.R."/>
            <person name="Seaver E.C."/>
            <person name="Weisblat D.A."/>
            <person name="Putnam N.H."/>
            <person name="Rokhsar D.S."/>
        </authorList>
    </citation>
    <scope>NUCLEOTIDE SEQUENCE [LARGE SCALE GENOMIC DNA]</scope>
</reference>
<dbReference type="AlphaFoldDB" id="V4AVF5"/>
<keyword evidence="2" id="KW-1185">Reference proteome</keyword>
<protein>
    <recommendedName>
        <fullName evidence="3">DUF676 domain-containing protein</fullName>
    </recommendedName>
</protein>
<dbReference type="CTD" id="20248547"/>
<dbReference type="InterPro" id="IPR029058">
    <property type="entry name" value="AB_hydrolase_fold"/>
</dbReference>
<dbReference type="Gene3D" id="3.40.50.1820">
    <property type="entry name" value="alpha/beta hydrolase"/>
    <property type="match status" value="1"/>
</dbReference>
<evidence type="ECO:0008006" key="3">
    <source>
        <dbReference type="Google" id="ProtNLM"/>
    </source>
</evidence>
<dbReference type="HOGENOM" id="CLU_2099620_0_0_1"/>
<sequence>MIGYCRLKMDRYSIIYTLTILCLALNHAAGYKHVIFMHGIFSGPSEIIAIQEWLKTDHPGTNITAINLYDDLKSLVTPMWKQVDKISLKVQQIMKENHDGVHLLCYSQGIIAFFFF</sequence>
<gene>
    <name evidence="1" type="ORF">LOTGIDRAFT_231309</name>
</gene>
<evidence type="ECO:0000313" key="1">
    <source>
        <dbReference type="EMBL" id="ESO98995.1"/>
    </source>
</evidence>
<proteinExistence type="predicted"/>